<organism evidence="3 4">
    <name type="scientific">Streptomyces jumonjinensis</name>
    <dbReference type="NCBI Taxonomy" id="1945"/>
    <lineage>
        <taxon>Bacteria</taxon>
        <taxon>Bacillati</taxon>
        <taxon>Actinomycetota</taxon>
        <taxon>Actinomycetes</taxon>
        <taxon>Kitasatosporales</taxon>
        <taxon>Streptomycetaceae</taxon>
        <taxon>Streptomyces</taxon>
    </lineage>
</organism>
<evidence type="ECO:0000259" key="2">
    <source>
        <dbReference type="Pfam" id="PF13349"/>
    </source>
</evidence>
<dbReference type="AlphaFoldDB" id="A0A646KCF7"/>
<keyword evidence="4" id="KW-1185">Reference proteome</keyword>
<sequence>MITVAARSTFSRAHRTRRGPRGGGGRALRRVVGGGALVVVLAGCGSADAGEAPKERKVFSLAGESLTIDSDDSAIDVIAADVKDVQVTRQIDGWVFIGSGPEASWKMAGDTLTLRVDCDAVASSCESRHTVKVPRGISLTVRDGNGGVTASGFDTPLTIRSDNGNVTVRDTAGALDLLSDNGNVTTERITARTVKAESGNGRVRIGFKNAAPDKVEALTGNGGIRIDLPRAGAPYAVDATSDNGDVTTDVPSDGDSPRAVIARSDNGYVKVLGAG</sequence>
<feature type="compositionally biased region" description="Polar residues" evidence="1">
    <location>
        <begin position="1"/>
        <end position="11"/>
    </location>
</feature>
<protein>
    <submittedName>
        <fullName evidence="3">DUF4097 domain-containing protein</fullName>
    </submittedName>
</protein>
<dbReference type="OrthoDB" id="5243271at2"/>
<comment type="caution">
    <text evidence="3">The sequence shown here is derived from an EMBL/GenBank/DDBJ whole genome shotgun (WGS) entry which is preliminary data.</text>
</comment>
<name>A0A646KCF7_STRJU</name>
<dbReference type="InterPro" id="IPR025164">
    <property type="entry name" value="Toastrack_DUF4097"/>
</dbReference>
<dbReference type="EMBL" id="VCLA01000057">
    <property type="protein sequence ID" value="MQS99998.1"/>
    <property type="molecule type" value="Genomic_DNA"/>
</dbReference>
<evidence type="ECO:0000313" key="4">
    <source>
        <dbReference type="Proteomes" id="UP000419138"/>
    </source>
</evidence>
<evidence type="ECO:0000256" key="1">
    <source>
        <dbReference type="SAM" id="MobiDB-lite"/>
    </source>
</evidence>
<accession>A0A646KCF7</accession>
<feature type="domain" description="DUF4097" evidence="2">
    <location>
        <begin position="157"/>
        <end position="267"/>
    </location>
</feature>
<dbReference type="Proteomes" id="UP000419138">
    <property type="component" value="Unassembled WGS sequence"/>
</dbReference>
<feature type="region of interest" description="Disordered" evidence="1">
    <location>
        <begin position="1"/>
        <end position="26"/>
    </location>
</feature>
<proteinExistence type="predicted"/>
<gene>
    <name evidence="3" type="ORF">FF041_07140</name>
</gene>
<dbReference type="Pfam" id="PF13349">
    <property type="entry name" value="DUF4097"/>
    <property type="match status" value="1"/>
</dbReference>
<reference evidence="3 4" key="1">
    <citation type="submission" date="2019-05" db="EMBL/GenBank/DDBJ databases">
        <title>Comparative genomics and metabolomics analyses of clavulanic acid producing Streptomyces species provides insight into specialized metabolism and evolution of beta-lactam biosynthetic gene clusters.</title>
        <authorList>
            <person name="Moore M.A."/>
            <person name="Cruz-Morales P."/>
            <person name="Barona Gomez F."/>
            <person name="Kapil T."/>
        </authorList>
    </citation>
    <scope>NUCLEOTIDE SEQUENCE [LARGE SCALE GENOMIC DNA]</scope>
    <source>
        <strain evidence="3 4">NRRL 5741</strain>
    </source>
</reference>
<evidence type="ECO:0000313" key="3">
    <source>
        <dbReference type="EMBL" id="MQS99998.1"/>
    </source>
</evidence>